<dbReference type="NCBIfam" id="TIGR00293">
    <property type="entry name" value="prefoldin subunit alpha"/>
    <property type="match status" value="1"/>
</dbReference>
<gene>
    <name evidence="3" type="ORF">WICPIJ_002417</name>
</gene>
<sequence>MTDQRKIDITQLDPQQLSQLQSQFESELTHFQTSLQALQVASVRYKECISNITQLQVPSTNTEILVPLSSSLYVPGKIKNNDLYLVDIGTGYYVEKSSKDAVKFYEGKVKQLELDHSKLVGIVNEKQSTLQRVRLVLREKVMLLQQQQQQQKQGVKA</sequence>
<dbReference type="GO" id="GO:0006457">
    <property type="term" value="P:protein folding"/>
    <property type="evidence" value="ECO:0007669"/>
    <property type="project" value="InterPro"/>
</dbReference>
<dbReference type="GO" id="GO:0051082">
    <property type="term" value="F:unfolded protein binding"/>
    <property type="evidence" value="ECO:0007669"/>
    <property type="project" value="InterPro"/>
</dbReference>
<dbReference type="InterPro" id="IPR009053">
    <property type="entry name" value="Prefoldin"/>
</dbReference>
<dbReference type="GO" id="GO:0016272">
    <property type="term" value="C:prefoldin complex"/>
    <property type="evidence" value="ECO:0007669"/>
    <property type="project" value="InterPro"/>
</dbReference>
<keyword evidence="4" id="KW-1185">Reference proteome</keyword>
<dbReference type="OrthoDB" id="10267474at2759"/>
<dbReference type="GO" id="GO:1990114">
    <property type="term" value="P:RNA polymerase II core complex assembly"/>
    <property type="evidence" value="ECO:0007669"/>
    <property type="project" value="TreeGrafter"/>
</dbReference>
<dbReference type="SUPFAM" id="SSF46579">
    <property type="entry name" value="Prefoldin"/>
    <property type="match status" value="1"/>
</dbReference>
<keyword evidence="2" id="KW-0143">Chaperone</keyword>
<dbReference type="PANTHER" id="PTHR12674">
    <property type="entry name" value="PREFOLDIN SUBUNIT 5"/>
    <property type="match status" value="1"/>
</dbReference>
<reference evidence="3" key="2">
    <citation type="submission" date="2021-01" db="EMBL/GenBank/DDBJ databases">
        <authorList>
            <person name="Schikora-Tamarit M.A."/>
        </authorList>
    </citation>
    <scope>NUCLEOTIDE SEQUENCE</scope>
    <source>
        <strain evidence="3">CBS2887</strain>
    </source>
</reference>
<evidence type="ECO:0008006" key="5">
    <source>
        <dbReference type="Google" id="ProtNLM"/>
    </source>
</evidence>
<accession>A0A9P8Q975</accession>
<protein>
    <recommendedName>
        <fullName evidence="5">Prefoldin subunit 5</fullName>
    </recommendedName>
</protein>
<dbReference type="GO" id="GO:1990115">
    <property type="term" value="P:RNA polymerase III assembly"/>
    <property type="evidence" value="ECO:0007669"/>
    <property type="project" value="TreeGrafter"/>
</dbReference>
<comment type="caution">
    <text evidence="3">The sequence shown here is derived from an EMBL/GenBank/DDBJ whole genome shotgun (WGS) entry which is preliminary data.</text>
</comment>
<dbReference type="GO" id="GO:0005737">
    <property type="term" value="C:cytoplasm"/>
    <property type="evidence" value="ECO:0007669"/>
    <property type="project" value="TreeGrafter"/>
</dbReference>
<reference evidence="3" key="1">
    <citation type="journal article" date="2021" name="Open Biol.">
        <title>Shared evolutionary footprints suggest mitochondrial oxidative damage underlies multiple complex I losses in fungi.</title>
        <authorList>
            <person name="Schikora-Tamarit M.A."/>
            <person name="Marcet-Houben M."/>
            <person name="Nosek J."/>
            <person name="Gabaldon T."/>
        </authorList>
    </citation>
    <scope>NUCLEOTIDE SEQUENCE</scope>
    <source>
        <strain evidence="3">CBS2887</strain>
    </source>
</reference>
<name>A0A9P8Q975_WICPI</name>
<dbReference type="Pfam" id="PF02996">
    <property type="entry name" value="Prefoldin"/>
    <property type="match status" value="1"/>
</dbReference>
<dbReference type="AlphaFoldDB" id="A0A9P8Q975"/>
<dbReference type="GO" id="GO:1990113">
    <property type="term" value="P:RNA polymerase I assembly"/>
    <property type="evidence" value="ECO:0007669"/>
    <property type="project" value="TreeGrafter"/>
</dbReference>
<dbReference type="InterPro" id="IPR011599">
    <property type="entry name" value="PFD_alpha_archaea"/>
</dbReference>
<dbReference type="EMBL" id="JAEUBG010001292">
    <property type="protein sequence ID" value="KAH3686618.1"/>
    <property type="molecule type" value="Genomic_DNA"/>
</dbReference>
<organism evidence="3 4">
    <name type="scientific">Wickerhamomyces pijperi</name>
    <name type="common">Yeast</name>
    <name type="synonym">Pichia pijperi</name>
    <dbReference type="NCBI Taxonomy" id="599730"/>
    <lineage>
        <taxon>Eukaryota</taxon>
        <taxon>Fungi</taxon>
        <taxon>Dikarya</taxon>
        <taxon>Ascomycota</taxon>
        <taxon>Saccharomycotina</taxon>
        <taxon>Saccharomycetes</taxon>
        <taxon>Phaffomycetales</taxon>
        <taxon>Wickerhamomycetaceae</taxon>
        <taxon>Wickerhamomyces</taxon>
    </lineage>
</organism>
<evidence type="ECO:0000313" key="4">
    <source>
        <dbReference type="Proteomes" id="UP000774326"/>
    </source>
</evidence>
<evidence type="ECO:0000256" key="1">
    <source>
        <dbReference type="ARBA" id="ARBA00010048"/>
    </source>
</evidence>
<evidence type="ECO:0000313" key="3">
    <source>
        <dbReference type="EMBL" id="KAH3686618.1"/>
    </source>
</evidence>
<comment type="similarity">
    <text evidence="1">Belongs to the prefoldin subunit alpha family.</text>
</comment>
<dbReference type="InterPro" id="IPR004127">
    <property type="entry name" value="Prefoldin_subunit_alpha"/>
</dbReference>
<dbReference type="CDD" id="cd23157">
    <property type="entry name" value="Prefoldin_5"/>
    <property type="match status" value="1"/>
</dbReference>
<dbReference type="Proteomes" id="UP000774326">
    <property type="component" value="Unassembled WGS sequence"/>
</dbReference>
<evidence type="ECO:0000256" key="2">
    <source>
        <dbReference type="ARBA" id="ARBA00023186"/>
    </source>
</evidence>
<proteinExistence type="inferred from homology"/>
<dbReference type="FunFam" id="1.10.287.370:FF:000004">
    <property type="entry name" value="Probable prefoldin subunit 5"/>
    <property type="match status" value="1"/>
</dbReference>
<dbReference type="PANTHER" id="PTHR12674:SF2">
    <property type="entry name" value="PREFOLDIN SUBUNIT 5"/>
    <property type="match status" value="1"/>
</dbReference>
<dbReference type="Gene3D" id="1.10.287.370">
    <property type="match status" value="1"/>
</dbReference>